<dbReference type="RefSeq" id="WP_117528938.1">
    <property type="nucleotide sequence ID" value="NZ_JAQDKA010000016.1"/>
</dbReference>
<dbReference type="InterPro" id="IPR004165">
    <property type="entry name" value="CoA_trans_fam_I"/>
</dbReference>
<evidence type="ECO:0000313" key="2">
    <source>
        <dbReference type="EMBL" id="RGB75589.1"/>
    </source>
</evidence>
<dbReference type="PANTHER" id="PTHR13707:SF60">
    <property type="entry name" value="ACETATE COA-TRANSFERASE SUBUNIT ALPHA"/>
    <property type="match status" value="1"/>
</dbReference>
<gene>
    <name evidence="2" type="ORF">DW070_13990</name>
</gene>
<dbReference type="PANTHER" id="PTHR13707">
    <property type="entry name" value="KETOACID-COENZYME A TRANSFERASE"/>
    <property type="match status" value="1"/>
</dbReference>
<reference evidence="2 3" key="1">
    <citation type="submission" date="2018-08" db="EMBL/GenBank/DDBJ databases">
        <title>A genome reference for cultivated species of the human gut microbiota.</title>
        <authorList>
            <person name="Zou Y."/>
            <person name="Xue W."/>
            <person name="Luo G."/>
        </authorList>
    </citation>
    <scope>NUCLEOTIDE SEQUENCE [LARGE SCALE GENOMIC DNA]</scope>
    <source>
        <strain evidence="2 3">AF45-17</strain>
    </source>
</reference>
<dbReference type="SUPFAM" id="SSF100950">
    <property type="entry name" value="NagB/RpiA/CoA transferase-like"/>
    <property type="match status" value="1"/>
</dbReference>
<evidence type="ECO:0000256" key="1">
    <source>
        <dbReference type="ARBA" id="ARBA00022679"/>
    </source>
</evidence>
<dbReference type="AlphaFoldDB" id="A0A3E2TGZ6"/>
<organism evidence="2 3">
    <name type="scientific">Coprococcus catus</name>
    <dbReference type="NCBI Taxonomy" id="116085"/>
    <lineage>
        <taxon>Bacteria</taxon>
        <taxon>Bacillati</taxon>
        <taxon>Bacillota</taxon>
        <taxon>Clostridia</taxon>
        <taxon>Lachnospirales</taxon>
        <taxon>Lachnospiraceae</taxon>
        <taxon>Coprococcus</taxon>
    </lineage>
</organism>
<proteinExistence type="predicted"/>
<dbReference type="Pfam" id="PF01144">
    <property type="entry name" value="CoA_trans"/>
    <property type="match status" value="1"/>
</dbReference>
<dbReference type="Gene3D" id="3.40.1080.10">
    <property type="entry name" value="Glutaconate Coenzyme A-transferase"/>
    <property type="match status" value="1"/>
</dbReference>
<keyword evidence="1 2" id="KW-0808">Transferase</keyword>
<dbReference type="SMART" id="SM00882">
    <property type="entry name" value="CoA_trans"/>
    <property type="match status" value="1"/>
</dbReference>
<accession>A0A3E2TGZ6</accession>
<evidence type="ECO:0000313" key="3">
    <source>
        <dbReference type="Proteomes" id="UP000260773"/>
    </source>
</evidence>
<sequence length="215" mass="22918">MDNRRFIARRAAQYFNEGDTVNLGIGIPSACSDYVDPTIAFQTENGMIGVGPVAKKLAICDTYQNAGGINFVPVMGASAFDTAYSFAVIRSGRMAATVLGALQVAENGDIANWASPGRAFGMGGAMDLCNGARKVIVAMELTTKKGEPKILKKCTYPLTAQGCVNHIVTEQCVIDVTPEGLKLVEIRAGKTPEDIQAQVEPTLIIADDLKIMDEE</sequence>
<comment type="caution">
    <text evidence="2">The sequence shown here is derived from an EMBL/GenBank/DDBJ whole genome shotgun (WGS) entry which is preliminary data.</text>
</comment>
<name>A0A3E2TGZ6_9FIRM</name>
<dbReference type="GO" id="GO:0008410">
    <property type="term" value="F:CoA-transferase activity"/>
    <property type="evidence" value="ECO:0007669"/>
    <property type="project" value="InterPro"/>
</dbReference>
<dbReference type="EMBL" id="QVEP01000045">
    <property type="protein sequence ID" value="RGB75589.1"/>
    <property type="molecule type" value="Genomic_DNA"/>
</dbReference>
<protein>
    <submittedName>
        <fullName evidence="2">Succinyl-CoA--3-ketoacid-CoA transferase</fullName>
    </submittedName>
</protein>
<dbReference type="Proteomes" id="UP000260773">
    <property type="component" value="Unassembled WGS sequence"/>
</dbReference>
<dbReference type="InterPro" id="IPR037171">
    <property type="entry name" value="NagB/RpiA_transferase-like"/>
</dbReference>